<dbReference type="OrthoDB" id="713315at2"/>
<dbReference type="EMBL" id="CP043450">
    <property type="protein sequence ID" value="QEM09078.1"/>
    <property type="molecule type" value="Genomic_DNA"/>
</dbReference>
<feature type="compositionally biased region" description="Acidic residues" evidence="1">
    <location>
        <begin position="84"/>
        <end position="94"/>
    </location>
</feature>
<name>A0A5C1HW98_9SPHI</name>
<dbReference type="InterPro" id="IPR001650">
    <property type="entry name" value="Helicase_C-like"/>
</dbReference>
<evidence type="ECO:0000313" key="4">
    <source>
        <dbReference type="Proteomes" id="UP000251402"/>
    </source>
</evidence>
<dbReference type="Proteomes" id="UP000251402">
    <property type="component" value="Chromosome"/>
</dbReference>
<reference evidence="3" key="1">
    <citation type="submission" date="2019-08" db="EMBL/GenBank/DDBJ databases">
        <title>Comparative genome analysis confer to the adaptation heavy metal polluted environment.</title>
        <authorList>
            <person name="Li Y."/>
        </authorList>
    </citation>
    <scope>NUCLEOTIDE SEQUENCE [LARGE SCALE GENOMIC DNA]</scope>
    <source>
        <strain evidence="3">P1</strain>
    </source>
</reference>
<feature type="region of interest" description="Disordered" evidence="1">
    <location>
        <begin position="464"/>
        <end position="485"/>
    </location>
</feature>
<feature type="region of interest" description="Disordered" evidence="1">
    <location>
        <begin position="77"/>
        <end position="110"/>
    </location>
</feature>
<dbReference type="GO" id="GO:0036297">
    <property type="term" value="P:interstrand cross-link repair"/>
    <property type="evidence" value="ECO:0007669"/>
    <property type="project" value="TreeGrafter"/>
</dbReference>
<keyword evidence="3" id="KW-0378">Hydrolase</keyword>
<keyword evidence="3" id="KW-0067">ATP-binding</keyword>
<dbReference type="Gene3D" id="3.40.50.300">
    <property type="entry name" value="P-loop containing nucleotide triphosphate hydrolases"/>
    <property type="match status" value="1"/>
</dbReference>
<dbReference type="InterPro" id="IPR027417">
    <property type="entry name" value="P-loop_NTPase"/>
</dbReference>
<feature type="domain" description="Helicase C-terminal" evidence="2">
    <location>
        <begin position="1065"/>
        <end position="1237"/>
    </location>
</feature>
<dbReference type="CDD" id="cd18785">
    <property type="entry name" value="SF2_C"/>
    <property type="match status" value="1"/>
</dbReference>
<dbReference type="KEGG" id="mrub:DEO27_003275"/>
<keyword evidence="3" id="KW-0347">Helicase</keyword>
<keyword evidence="4" id="KW-1185">Reference proteome</keyword>
<dbReference type="PROSITE" id="PS51194">
    <property type="entry name" value="HELICASE_CTER"/>
    <property type="match status" value="1"/>
</dbReference>
<dbReference type="GO" id="GO:0043138">
    <property type="term" value="F:3'-5' DNA helicase activity"/>
    <property type="evidence" value="ECO:0007669"/>
    <property type="project" value="TreeGrafter"/>
</dbReference>
<dbReference type="GO" id="GO:0006289">
    <property type="term" value="P:nucleotide-excision repair"/>
    <property type="evidence" value="ECO:0007669"/>
    <property type="project" value="TreeGrafter"/>
</dbReference>
<evidence type="ECO:0000256" key="1">
    <source>
        <dbReference type="SAM" id="MobiDB-lite"/>
    </source>
</evidence>
<dbReference type="Pfam" id="PF00271">
    <property type="entry name" value="Helicase_C"/>
    <property type="match status" value="1"/>
</dbReference>
<keyword evidence="3" id="KW-0547">Nucleotide-binding</keyword>
<dbReference type="SMART" id="SM00490">
    <property type="entry name" value="HELICc"/>
    <property type="match status" value="1"/>
</dbReference>
<organism evidence="3 4">
    <name type="scientific">Mucilaginibacter rubeus</name>
    <dbReference type="NCBI Taxonomy" id="2027860"/>
    <lineage>
        <taxon>Bacteria</taxon>
        <taxon>Pseudomonadati</taxon>
        <taxon>Bacteroidota</taxon>
        <taxon>Sphingobacteriia</taxon>
        <taxon>Sphingobacteriales</taxon>
        <taxon>Sphingobacteriaceae</taxon>
        <taxon>Mucilaginibacter</taxon>
    </lineage>
</organism>
<sequence length="1387" mass="156228">MMIKEKRKGLERFLTEQALGPGASGYRYLCVDDVPADASPLTALQGLGNERELLNIVPGAIYSTGILFPIDDSSVVQQAQAQSDDQDAEDDEDVAGQPVDPQDDDDRSRIDQMFPNMMGMTCCFDDRLLGSDDLRIRVQARYYIKVDPKKEEAGHYGVLCELDSGFLGRFLEQLGLAQRFRLVVKGANVIITYHPLRGLPTKDIRRQLRNAGDTEAQRIAGELRAAGHNLPPGQTLSAIKQSCYYALKFELTDQDQIARIYTASQQIEQIECGVNHLYDLMELFDGGYGIWRSQVVDVLVPFPVTVPQVVGRKMIYTCNELSRNYQSSLKDIFRNDISPDAQASLSLNLQLSQDSRRADDKVFLKVQLLNTSTHFQPNGGRYYSTFNEVVNERTFFGVKISITDERLVPYNTFELSEEANLHDEDNITRSIYRQYEDYGIGHGCSVRWETRNGRSIETEYIPSCDTPDIDTVPKDKETPGDGAPADILTDTTALQFKWLSHLSDTTDEEVLSGLKEFVASYGTWIIRKRQRYAAVDGPEGRIAAVQLDRCEADQQRMLANITGLLEGAANADNLMDLRLMNSSMFMQLWHSVNVKAKQVQDVFSADDFEGFDRSFYEAADVSINGRTAAWRAFQLAFILLNLDGVFEPSDGQPWTIRNEQVDLVWFPTGGGKTEAYLGIISLTILYRRRKYGASGGGTAAIMRYTLRLLTLQQFQRATLVIMALELMRRWDPVRVGQEPIYIGLWVGDGSLPNSLPDLQEEFNKLAAKKASRVPFQSCPWCGSDLTPSAQIEGPASAPYDHNRIHLFCAAERCCFSFPDPFAQTVQGGLPVALCDEVIYQHPPALVFGTVDKFAQLAHKVTDLTTDRNKDSRRIFGTGDWERGKPADGYLPPDLIIQDELHLLLGPLGSAVALFESAVDQLCTRSDGTRPKVISSTATTRNTPLQIMALFDRKVSIFPQPGPECDDSFFAFYKREHYGGGASADEYLSKRRYLGILPTGRTQIWMQMRIAAIFMTHRALFELERLGNNGPLDAFAYETVAPAMDYYHTIISYFNSLKEVGKTESQVQTYLIKEVRRVFNRAVRPGRLMHGLYTYAIRSAELTGRLSGEEVANELRKVGERWSAPTRFAHMVVREDGPKLQAGFAPPDLVVATNMISVGIDVSRFNTMIVNSMPRNIAEYIQASSRVARDEAGLVVTIHHPFRARDVSHYEKFIEFHEKMYSYVEPISITPFTKKSVERYLSLYLATMIRHRQDDFARRRSAGNILNYTTAELAQLKEDLYDHFCDRAQRSALLGDPLLRNIITGQNVEDIRGWIDAAIADWQTAAQEAAVSSHDLVFSRRVATANPPQDQLYVDIDEYQEHVHSKKWQVPMSLRVIEPAAALKIKLK</sequence>
<dbReference type="SUPFAM" id="SSF52540">
    <property type="entry name" value="P-loop containing nucleoside triphosphate hydrolases"/>
    <property type="match status" value="2"/>
</dbReference>
<accession>A0A5C1HW98</accession>
<dbReference type="RefSeq" id="WP_112569693.1">
    <property type="nucleotide sequence ID" value="NZ_CP043450.1"/>
</dbReference>
<proteinExistence type="predicted"/>
<dbReference type="PANTHER" id="PTHR47957:SF3">
    <property type="entry name" value="ATP-DEPENDENT HELICASE HRQ1"/>
    <property type="match status" value="1"/>
</dbReference>
<dbReference type="PANTHER" id="PTHR47957">
    <property type="entry name" value="ATP-DEPENDENT HELICASE HRQ1"/>
    <property type="match status" value="1"/>
</dbReference>
<evidence type="ECO:0000259" key="2">
    <source>
        <dbReference type="PROSITE" id="PS51194"/>
    </source>
</evidence>
<evidence type="ECO:0000313" key="3">
    <source>
        <dbReference type="EMBL" id="QEM09078.1"/>
    </source>
</evidence>
<gene>
    <name evidence="3" type="ORF">DEO27_003275</name>
</gene>
<protein>
    <submittedName>
        <fullName evidence="3">Helicase</fullName>
    </submittedName>
</protein>